<proteinExistence type="predicted"/>
<feature type="domain" description="DUF305" evidence="2">
    <location>
        <begin position="58"/>
        <end position="202"/>
    </location>
</feature>
<evidence type="ECO:0000256" key="1">
    <source>
        <dbReference type="SAM" id="MobiDB-lite"/>
    </source>
</evidence>
<reference evidence="3 4" key="1">
    <citation type="submission" date="2017-06" db="EMBL/GenBank/DDBJ databases">
        <authorList>
            <person name="Kim H.J."/>
            <person name="Triplett B.A."/>
        </authorList>
    </citation>
    <scope>NUCLEOTIDE SEQUENCE [LARGE SCALE GENOMIC DNA]</scope>
    <source>
        <strain evidence="3 4">CGMCC 4.2132</strain>
    </source>
</reference>
<feature type="region of interest" description="Disordered" evidence="1">
    <location>
        <begin position="1"/>
        <end position="24"/>
    </location>
</feature>
<dbReference type="InterPro" id="IPR005183">
    <property type="entry name" value="DUF305_CopM-like"/>
</dbReference>
<dbReference type="Proteomes" id="UP000198282">
    <property type="component" value="Unassembled WGS sequence"/>
</dbReference>
<dbReference type="PANTHER" id="PTHR36933">
    <property type="entry name" value="SLL0788 PROTEIN"/>
    <property type="match status" value="1"/>
</dbReference>
<evidence type="ECO:0000259" key="2">
    <source>
        <dbReference type="Pfam" id="PF03713"/>
    </source>
</evidence>
<dbReference type="AlphaFoldDB" id="A0A239M5X3"/>
<dbReference type="Pfam" id="PF03713">
    <property type="entry name" value="DUF305"/>
    <property type="match status" value="1"/>
</dbReference>
<evidence type="ECO:0000313" key="3">
    <source>
        <dbReference type="EMBL" id="SNT37434.1"/>
    </source>
</evidence>
<dbReference type="Gene3D" id="1.20.1260.10">
    <property type="match status" value="1"/>
</dbReference>
<sequence>MVAPLLAGCTTAEPEPRTPLVAGTGAPVIIPGGPGDAGRTARPGENLGESEARITAADVRFAEGMIPHHRQALEMAALVRPRSSSPVLWKLAERVTAAQRPEIAAMTSWLKSAGRAPAGYDGGGGPHGDHGDHAVTQEQENQLRTARGTDFDRLFLSLMIVHHEAAVTMAKQQIEDGTDRIMLAMAADVVSGQAIEITRMRRELLRLGG</sequence>
<feature type="region of interest" description="Disordered" evidence="1">
    <location>
        <begin position="121"/>
        <end position="142"/>
    </location>
</feature>
<protein>
    <submittedName>
        <fullName evidence="3">Uncharacterized conserved protein, DUF305 family</fullName>
    </submittedName>
</protein>
<evidence type="ECO:0000313" key="4">
    <source>
        <dbReference type="Proteomes" id="UP000198282"/>
    </source>
</evidence>
<gene>
    <name evidence="3" type="ORF">SAMN05216276_103769</name>
</gene>
<keyword evidence="4" id="KW-1185">Reference proteome</keyword>
<dbReference type="InterPro" id="IPR012347">
    <property type="entry name" value="Ferritin-like"/>
</dbReference>
<dbReference type="EMBL" id="FZOD01000037">
    <property type="protein sequence ID" value="SNT37434.1"/>
    <property type="molecule type" value="Genomic_DNA"/>
</dbReference>
<name>A0A239M5X3_9ACTN</name>
<accession>A0A239M5X3</accession>
<dbReference type="PANTHER" id="PTHR36933:SF1">
    <property type="entry name" value="SLL0788 PROTEIN"/>
    <property type="match status" value="1"/>
</dbReference>
<dbReference type="RefSeq" id="WP_245878644.1">
    <property type="nucleotide sequence ID" value="NZ_FZOD01000037.1"/>
</dbReference>
<organism evidence="3 4">
    <name type="scientific">Streptosporangium subroseum</name>
    <dbReference type="NCBI Taxonomy" id="106412"/>
    <lineage>
        <taxon>Bacteria</taxon>
        <taxon>Bacillati</taxon>
        <taxon>Actinomycetota</taxon>
        <taxon>Actinomycetes</taxon>
        <taxon>Streptosporangiales</taxon>
        <taxon>Streptosporangiaceae</taxon>
        <taxon>Streptosporangium</taxon>
    </lineage>
</organism>